<dbReference type="SUPFAM" id="SSF51735">
    <property type="entry name" value="NAD(P)-binding Rossmann-fold domains"/>
    <property type="match status" value="1"/>
</dbReference>
<sequence length="497" mass="52385">MQLPGRPGAARERFAALFNPQSIAVAGASASQVNAGNRFIRLLHQWNYSGDIYAIHPKAETIEGVPAFRSLGETPHPVDYAYVTIPAAHVTELIAAARGRVAFAQVMASSTPSDLFAWERDLRVAAKSAGVRLIGPNCMGTHSPRGGYTFMEGALLEPGDIGVAAQSGGLGMDILRRGQSTGLRFSGLVTLGNSIDVTPVDMLDYYLDDPETRAIGLYIEDVKDGGGFRALLDANAGAKPVVLLVGGLTKLGGAAAASHTGAMTGGSRAWEALARQTGAILTFTLDDFLETLQACAWLTPKPTTPESGIVLFGNGGGTSVLASDAVARAGFNLASMPPAALAEIAELRLPPGASVANPIDLPASVLRENQGRIAGDILEIVRQHTKPHAIIAHLNLPVIMGYRHIENFMPNLIEALLKSASGSGTTPHLVLALRSDGSEEVDAWRRTFRSAATARGVPCYDELPQAVSALSRFQGYESFIAGRLATSYSDARSRHDA</sequence>
<organism evidence="3 4">
    <name type="scientific">Pikeienuella piscinae</name>
    <dbReference type="NCBI Taxonomy" id="2748098"/>
    <lineage>
        <taxon>Bacteria</taxon>
        <taxon>Pseudomonadati</taxon>
        <taxon>Pseudomonadota</taxon>
        <taxon>Alphaproteobacteria</taxon>
        <taxon>Rhodobacterales</taxon>
        <taxon>Paracoccaceae</taxon>
        <taxon>Pikeienuella</taxon>
    </lineage>
</organism>
<feature type="domain" description="CoA-binding" evidence="2">
    <location>
        <begin position="17"/>
        <end position="111"/>
    </location>
</feature>
<proteinExistence type="predicted"/>
<dbReference type="RefSeq" id="WP_165098648.1">
    <property type="nucleotide sequence ID" value="NZ_CP049056.1"/>
</dbReference>
<dbReference type="GO" id="GO:0006099">
    <property type="term" value="P:tricarboxylic acid cycle"/>
    <property type="evidence" value="ECO:0007669"/>
    <property type="project" value="UniProtKB-KW"/>
</dbReference>
<dbReference type="EMBL" id="CP049056">
    <property type="protein sequence ID" value="QIE56003.1"/>
    <property type="molecule type" value="Genomic_DNA"/>
</dbReference>
<dbReference type="InterPro" id="IPR016102">
    <property type="entry name" value="Succinyl-CoA_synth-like"/>
</dbReference>
<dbReference type="InterPro" id="IPR036291">
    <property type="entry name" value="NAD(P)-bd_dom_sf"/>
</dbReference>
<dbReference type="Pfam" id="PF13607">
    <property type="entry name" value="Succ_CoA_lig"/>
    <property type="match status" value="1"/>
</dbReference>
<dbReference type="KEGG" id="hdh:G5B40_11395"/>
<dbReference type="Gene3D" id="3.40.50.720">
    <property type="entry name" value="NAD(P)-binding Rossmann-like Domain"/>
    <property type="match status" value="1"/>
</dbReference>
<evidence type="ECO:0000256" key="1">
    <source>
        <dbReference type="ARBA" id="ARBA00022532"/>
    </source>
</evidence>
<dbReference type="Gene3D" id="3.40.50.261">
    <property type="entry name" value="Succinyl-CoA synthetase domains"/>
    <property type="match status" value="2"/>
</dbReference>
<gene>
    <name evidence="3" type="ORF">G5B40_11395</name>
</gene>
<accession>A0A7L5BXZ3</accession>
<reference evidence="3 4" key="1">
    <citation type="submission" date="2020-02" db="EMBL/GenBank/DDBJ databases">
        <title>complete genome sequence of Rhodobacteraceae bacterium.</title>
        <authorList>
            <person name="Park J."/>
            <person name="Kim Y.-S."/>
            <person name="Kim K.-H."/>
        </authorList>
    </citation>
    <scope>NUCLEOTIDE SEQUENCE [LARGE SCALE GENOMIC DNA]</scope>
    <source>
        <strain evidence="3 4">RR4-56</strain>
    </source>
</reference>
<evidence type="ECO:0000313" key="3">
    <source>
        <dbReference type="EMBL" id="QIE56003.1"/>
    </source>
</evidence>
<dbReference type="PANTHER" id="PTHR42793:SF1">
    <property type="entry name" value="PEPTIDYL-LYSINE N-ACETYLTRANSFERASE PATZ"/>
    <property type="match status" value="1"/>
</dbReference>
<evidence type="ECO:0000259" key="2">
    <source>
        <dbReference type="SMART" id="SM00881"/>
    </source>
</evidence>
<name>A0A7L5BXZ3_9RHOB</name>
<dbReference type="SMART" id="SM00881">
    <property type="entry name" value="CoA_binding"/>
    <property type="match status" value="1"/>
</dbReference>
<dbReference type="Proteomes" id="UP000503336">
    <property type="component" value="Chromosome"/>
</dbReference>
<dbReference type="AlphaFoldDB" id="A0A7L5BXZ3"/>
<dbReference type="PANTHER" id="PTHR42793">
    <property type="entry name" value="COA BINDING DOMAIN CONTAINING PROTEIN"/>
    <property type="match status" value="1"/>
</dbReference>
<dbReference type="InterPro" id="IPR032875">
    <property type="entry name" value="Succ_CoA_lig_flav_dom"/>
</dbReference>
<keyword evidence="4" id="KW-1185">Reference proteome</keyword>
<dbReference type="Pfam" id="PF13380">
    <property type="entry name" value="CoA_binding_2"/>
    <property type="match status" value="1"/>
</dbReference>
<dbReference type="SUPFAM" id="SSF52210">
    <property type="entry name" value="Succinyl-CoA synthetase domains"/>
    <property type="match status" value="2"/>
</dbReference>
<evidence type="ECO:0000313" key="4">
    <source>
        <dbReference type="Proteomes" id="UP000503336"/>
    </source>
</evidence>
<protein>
    <submittedName>
        <fullName evidence="3">Acyl-CoA synthetase</fullName>
    </submittedName>
</protein>
<dbReference type="InterPro" id="IPR003781">
    <property type="entry name" value="CoA-bd"/>
</dbReference>
<keyword evidence="1" id="KW-0816">Tricarboxylic acid cycle</keyword>